<keyword evidence="1" id="KW-0489">Methyltransferase</keyword>
<dbReference type="EMBL" id="QNUK01001341">
    <property type="protein sequence ID" value="KAF5883632.1"/>
    <property type="molecule type" value="Genomic_DNA"/>
</dbReference>
<dbReference type="GO" id="GO:0004386">
    <property type="term" value="F:helicase activity"/>
    <property type="evidence" value="ECO:0007669"/>
    <property type="project" value="UniProtKB-KW"/>
</dbReference>
<keyword evidence="3" id="KW-0378">Hydrolase</keyword>
<comment type="similarity">
    <text evidence="1">Belongs to the class I-like SAM-binding methyltransferase superfamily. RsmB/NOP family.</text>
</comment>
<keyword evidence="3" id="KW-0067">ATP-binding</keyword>
<comment type="caution">
    <text evidence="3">The sequence shown here is derived from an EMBL/GenBank/DDBJ whole genome shotgun (WGS) entry which is preliminary data.</text>
</comment>
<dbReference type="GO" id="GO:0003723">
    <property type="term" value="F:RNA binding"/>
    <property type="evidence" value="ECO:0007669"/>
    <property type="project" value="UniProtKB-UniRule"/>
</dbReference>
<name>A0A8J4TY19_CLAMG</name>
<dbReference type="SUPFAM" id="SSF53335">
    <property type="entry name" value="S-adenosyl-L-methionine-dependent methyltransferases"/>
    <property type="match status" value="1"/>
</dbReference>
<keyword evidence="3" id="KW-0547">Nucleotide-binding</keyword>
<dbReference type="PANTHER" id="PTHR47642">
    <property type="entry name" value="ATP-DEPENDENT DNA HELICASE"/>
    <property type="match status" value="1"/>
</dbReference>
<dbReference type="InterPro" id="IPR029063">
    <property type="entry name" value="SAM-dependent_MTases_sf"/>
</dbReference>
<dbReference type="PANTHER" id="PTHR47642:SF7">
    <property type="entry name" value="ATP-DEPENDENT DNA HELICASE PIF1"/>
    <property type="match status" value="1"/>
</dbReference>
<dbReference type="InterPro" id="IPR051055">
    <property type="entry name" value="PIF1_helicase"/>
</dbReference>
<keyword evidence="3" id="KW-0347">Helicase</keyword>
<dbReference type="SUPFAM" id="SSF52540">
    <property type="entry name" value="P-loop containing nucleoside triphosphate hydrolases"/>
    <property type="match status" value="1"/>
</dbReference>
<keyword evidence="4" id="KW-1185">Reference proteome</keyword>
<evidence type="ECO:0000313" key="3">
    <source>
        <dbReference type="EMBL" id="KAF5883632.1"/>
    </source>
</evidence>
<feature type="non-terminal residue" evidence="3">
    <location>
        <position position="298"/>
    </location>
</feature>
<dbReference type="GO" id="GO:0008168">
    <property type="term" value="F:methyltransferase activity"/>
    <property type="evidence" value="ECO:0007669"/>
    <property type="project" value="UniProtKB-KW"/>
</dbReference>
<dbReference type="PROSITE" id="PS51686">
    <property type="entry name" value="SAM_MT_RSMB_NOP"/>
    <property type="match status" value="1"/>
</dbReference>
<dbReference type="Gene3D" id="3.40.50.300">
    <property type="entry name" value="P-loop containing nucleotide triphosphate hydrolases"/>
    <property type="match status" value="1"/>
</dbReference>
<feature type="domain" description="SAM-dependent MTase RsmB/NOP-type" evidence="2">
    <location>
        <begin position="187"/>
        <end position="298"/>
    </location>
</feature>
<proteinExistence type="inferred from homology"/>
<accession>A0A8J4TY19</accession>
<dbReference type="OrthoDB" id="8020218at2759"/>
<dbReference type="Proteomes" id="UP000727407">
    <property type="component" value="Unassembled WGS sequence"/>
</dbReference>
<keyword evidence="1" id="KW-0694">RNA-binding</keyword>
<keyword evidence="1" id="KW-0949">S-adenosyl-L-methionine</keyword>
<evidence type="ECO:0000313" key="4">
    <source>
        <dbReference type="Proteomes" id="UP000727407"/>
    </source>
</evidence>
<dbReference type="AlphaFoldDB" id="A0A8J4TY19"/>
<gene>
    <name evidence="3" type="primary">pif1</name>
    <name evidence="3" type="ORF">DAT39_022927</name>
</gene>
<evidence type="ECO:0000256" key="1">
    <source>
        <dbReference type="PROSITE-ProRule" id="PRU01023"/>
    </source>
</evidence>
<feature type="binding site" evidence="1">
    <location>
        <begin position="282"/>
        <end position="288"/>
    </location>
    <ligand>
        <name>S-adenosyl-L-methionine</name>
        <dbReference type="ChEBI" id="CHEBI:59789"/>
    </ligand>
</feature>
<protein>
    <submittedName>
        <fullName evidence="3">ATP-dependent DNA helicase PIF1</fullName>
    </submittedName>
</protein>
<dbReference type="Gene3D" id="6.20.240.40">
    <property type="match status" value="1"/>
</dbReference>
<dbReference type="InterPro" id="IPR001678">
    <property type="entry name" value="MeTrfase_RsmB-F_NOP2_dom"/>
</dbReference>
<dbReference type="GO" id="GO:0032259">
    <property type="term" value="P:methylation"/>
    <property type="evidence" value="ECO:0007669"/>
    <property type="project" value="UniProtKB-KW"/>
</dbReference>
<organism evidence="3 4">
    <name type="scientific">Clarias magur</name>
    <name type="common">Asian catfish</name>
    <name type="synonym">Macropteronotus magur</name>
    <dbReference type="NCBI Taxonomy" id="1594786"/>
    <lineage>
        <taxon>Eukaryota</taxon>
        <taxon>Metazoa</taxon>
        <taxon>Chordata</taxon>
        <taxon>Craniata</taxon>
        <taxon>Vertebrata</taxon>
        <taxon>Euteleostomi</taxon>
        <taxon>Actinopterygii</taxon>
        <taxon>Neopterygii</taxon>
        <taxon>Teleostei</taxon>
        <taxon>Ostariophysi</taxon>
        <taxon>Siluriformes</taxon>
        <taxon>Clariidae</taxon>
        <taxon>Clarias</taxon>
    </lineage>
</organism>
<comment type="caution">
    <text evidence="1">Lacks conserved residue(s) required for the propagation of feature annotation.</text>
</comment>
<dbReference type="InterPro" id="IPR027417">
    <property type="entry name" value="P-loop_NTPase"/>
</dbReference>
<evidence type="ECO:0000259" key="2">
    <source>
        <dbReference type="PROSITE" id="PS51686"/>
    </source>
</evidence>
<sequence length="298" mass="32817">MKKAASVKGKGPEHRDSLCLPRVRFLCGAVEVMKRERWTFKAAGGGVYLSRQQLPLKLAWAISIHKSQGMTLDCVEISLARVFESGQAYVALSRARSLEGLRVMDFDPRVVQANSDVLMFYKKLKRERLLLQASTRAKLPASTLALQHFDSVYKTYLGDLWPSVRAGLLSEQKYGALMNTFASNADVISALRSSGCRDFIIRDADAHKTSDQSRENDRPCTEAPSIRSDIQCFVFPRGDISRFKPARPDGAGLLSYYLLDAASVLPVLALDVQPDHAVLDLCAGPGGKTLAILQTQAL</sequence>
<dbReference type="Gene3D" id="3.40.50.150">
    <property type="entry name" value="Vaccinia Virus protein VP39"/>
    <property type="match status" value="1"/>
</dbReference>
<dbReference type="CDD" id="cd18809">
    <property type="entry name" value="SF1_C_RecD"/>
    <property type="match status" value="1"/>
</dbReference>
<keyword evidence="1" id="KW-0808">Transferase</keyword>
<reference evidence="3" key="1">
    <citation type="submission" date="2020-07" db="EMBL/GenBank/DDBJ databases">
        <title>Clarias magur genome sequencing, assembly and annotation.</title>
        <authorList>
            <person name="Kushwaha B."/>
            <person name="Kumar R."/>
            <person name="Das P."/>
            <person name="Joshi C.G."/>
            <person name="Kumar D."/>
            <person name="Nagpure N.S."/>
            <person name="Pandey M."/>
            <person name="Agarwal S."/>
            <person name="Srivastava S."/>
            <person name="Singh M."/>
            <person name="Sahoo L."/>
            <person name="Jayasankar P."/>
            <person name="Meher P.K."/>
            <person name="Koringa P.G."/>
            <person name="Iquebal M.A."/>
            <person name="Das S.P."/>
            <person name="Bit A."/>
            <person name="Patnaik S."/>
            <person name="Patel N."/>
            <person name="Shah T.M."/>
            <person name="Hinsu A."/>
            <person name="Jena J.K."/>
        </authorList>
    </citation>
    <scope>NUCLEOTIDE SEQUENCE</scope>
    <source>
        <strain evidence="3">CIFAMagur01</strain>
        <tissue evidence="3">Testis</tissue>
    </source>
</reference>